<dbReference type="Proteomes" id="UP000009036">
    <property type="component" value="Chromosome"/>
</dbReference>
<dbReference type="RefSeq" id="WP_006601865.1">
    <property type="nucleotide sequence ID" value="NZ_CP072931.1"/>
</dbReference>
<reference evidence="2" key="1">
    <citation type="journal article" date="2012" name="J. Bacteriol.">
        <title>Genome Sequence of Streptomyces auratus Strain AGR0001, a Phoslactomycin-Producing Actinomycete.</title>
        <authorList>
            <person name="Han X."/>
            <person name="Li M."/>
            <person name="Ding Z."/>
            <person name="Zhao J."/>
            <person name="Ji K."/>
            <person name="Wen M."/>
            <person name="Lu T."/>
        </authorList>
    </citation>
    <scope>NUCLEOTIDE SEQUENCE [LARGE SCALE GENOMIC DNA]</scope>
    <source>
        <strain evidence="2">AGR0001</strain>
    </source>
</reference>
<dbReference type="PATRIC" id="fig|1160718.3.peg.287"/>
<gene>
    <name evidence="2" type="ORF">SU9_01390</name>
    <name evidence="3" type="ORF">SU9_030150</name>
</gene>
<keyword evidence="1" id="KW-0732">Signal</keyword>
<accession>J1SDD2</accession>
<sequence length="149" mass="16290">MKRSITAVAVGATLLTALTCGAAAAEPRPADAWLRQNVTGTWACPDGYLCLYENYQANKGAPGWMLALRGDIEHLDWYSFNDRTSSVVNRSKNTAILYGDYNFGGPSATIRPGTKYSFENNVPMNNDWTSSVRVRLGDTGDDWGDDGWG</sequence>
<feature type="signal peptide" evidence="1">
    <location>
        <begin position="1"/>
        <end position="24"/>
    </location>
</feature>
<evidence type="ECO:0000313" key="2">
    <source>
        <dbReference type="EMBL" id="EJJ08907.1"/>
    </source>
</evidence>
<feature type="chain" id="PRO_5038286687" evidence="1">
    <location>
        <begin position="25"/>
        <end position="149"/>
    </location>
</feature>
<dbReference type="Pfam" id="PF03995">
    <property type="entry name" value="Inhibitor_I36"/>
    <property type="match status" value="1"/>
</dbReference>
<dbReference type="OrthoDB" id="4310510at2"/>
<proteinExistence type="predicted"/>
<dbReference type="SUPFAM" id="SSF49695">
    <property type="entry name" value="gamma-Crystallin-like"/>
    <property type="match status" value="1"/>
</dbReference>
<dbReference type="HOGENOM" id="CLU_1795371_0_0_11"/>
<dbReference type="EMBL" id="CP072931">
    <property type="protein sequence ID" value="QTZ95188.1"/>
    <property type="molecule type" value="Genomic_DNA"/>
</dbReference>
<evidence type="ECO:0000313" key="3">
    <source>
        <dbReference type="EMBL" id="QTZ95188.1"/>
    </source>
</evidence>
<evidence type="ECO:0000313" key="4">
    <source>
        <dbReference type="Proteomes" id="UP000009036"/>
    </source>
</evidence>
<dbReference type="InterPro" id="IPR011024">
    <property type="entry name" value="G_crystallin-like"/>
</dbReference>
<reference evidence="3" key="2">
    <citation type="submission" date="2021-04" db="EMBL/GenBank/DDBJ databases">
        <authorList>
            <person name="Wen M.-L."/>
            <person name="Han X.-L."/>
            <person name="Xiong J."/>
        </authorList>
    </citation>
    <scope>NUCLEOTIDE SEQUENCE</scope>
    <source>
        <strain evidence="3">AGR0001</strain>
    </source>
</reference>
<organism evidence="2">
    <name type="scientific">Streptomyces auratus AGR0001</name>
    <dbReference type="NCBI Taxonomy" id="1160718"/>
    <lineage>
        <taxon>Bacteria</taxon>
        <taxon>Bacillati</taxon>
        <taxon>Actinomycetota</taxon>
        <taxon>Actinomycetes</taxon>
        <taxon>Kitasatosporales</taxon>
        <taxon>Streptomycetaceae</taxon>
        <taxon>Streptomyces</taxon>
    </lineage>
</organism>
<dbReference type="EMBL" id="AJGV01000009">
    <property type="protein sequence ID" value="EJJ08907.1"/>
    <property type="molecule type" value="Genomic_DNA"/>
</dbReference>
<evidence type="ECO:0000256" key="1">
    <source>
        <dbReference type="SAM" id="SignalP"/>
    </source>
</evidence>
<keyword evidence="4" id="KW-1185">Reference proteome</keyword>
<protein>
    <submittedName>
        <fullName evidence="3">Peptidase inhibitor family I36 protein</fullName>
    </submittedName>
</protein>
<dbReference type="Gene3D" id="2.60.20.10">
    <property type="entry name" value="Crystallins"/>
    <property type="match status" value="1"/>
</dbReference>
<name>J1SDD2_9ACTN</name>
<dbReference type="AlphaFoldDB" id="J1SDD2"/>
<dbReference type="KEGG" id="sauh:SU9_030150"/>
<dbReference type="eggNOG" id="ENOG5031WNR">
    <property type="taxonomic scope" value="Bacteria"/>
</dbReference>